<evidence type="ECO:0000256" key="1">
    <source>
        <dbReference type="SAM" id="MobiDB-lite"/>
    </source>
</evidence>
<accession>A0A371FVA6</accession>
<gene>
    <name evidence="2" type="ORF">CR513_36933</name>
</gene>
<protein>
    <submittedName>
        <fullName evidence="2">Uncharacterized protein</fullName>
    </submittedName>
</protein>
<dbReference type="EMBL" id="QJKJ01007674">
    <property type="protein sequence ID" value="RDX82297.1"/>
    <property type="molecule type" value="Genomic_DNA"/>
</dbReference>
<feature type="region of interest" description="Disordered" evidence="1">
    <location>
        <begin position="105"/>
        <end position="162"/>
    </location>
</feature>
<reference evidence="2" key="1">
    <citation type="submission" date="2018-05" db="EMBL/GenBank/DDBJ databases">
        <title>Draft genome of Mucuna pruriens seed.</title>
        <authorList>
            <person name="Nnadi N.E."/>
            <person name="Vos R."/>
            <person name="Hasami M.H."/>
            <person name="Devisetty U.K."/>
            <person name="Aguiy J.C."/>
        </authorList>
    </citation>
    <scope>NUCLEOTIDE SEQUENCE [LARGE SCALE GENOMIC DNA]</scope>
    <source>
        <strain evidence="2">JCA_2017</strain>
    </source>
</reference>
<dbReference type="OrthoDB" id="1723222at2759"/>
<feature type="non-terminal residue" evidence="2">
    <location>
        <position position="1"/>
    </location>
</feature>
<evidence type="ECO:0000313" key="3">
    <source>
        <dbReference type="Proteomes" id="UP000257109"/>
    </source>
</evidence>
<proteinExistence type="predicted"/>
<comment type="caution">
    <text evidence="2">The sequence shown here is derived from an EMBL/GenBank/DDBJ whole genome shotgun (WGS) entry which is preliminary data.</text>
</comment>
<sequence>MTNPNRKGWSRLLEDALWEHRTAYQTLLGMSPYRILQELDELRLEAYENSKIYKKKVKQFHDQQILRKEFQVNQKVLLFNSRLKLIASKLCSRWEQPFVITNMNTPRAPSRSNSTNRRHGDHFIDGTNSTRRNTLSHLSRKMASKEKKEEKMKKGRKRNNKE</sequence>
<dbReference type="Proteomes" id="UP000257109">
    <property type="component" value="Unassembled WGS sequence"/>
</dbReference>
<feature type="compositionally biased region" description="Polar residues" evidence="1">
    <location>
        <begin position="105"/>
        <end position="115"/>
    </location>
</feature>
<feature type="compositionally biased region" description="Basic and acidic residues" evidence="1">
    <location>
        <begin position="143"/>
        <end position="152"/>
    </location>
</feature>
<dbReference type="AlphaFoldDB" id="A0A371FVA6"/>
<evidence type="ECO:0000313" key="2">
    <source>
        <dbReference type="EMBL" id="RDX82297.1"/>
    </source>
</evidence>
<organism evidence="2 3">
    <name type="scientific">Mucuna pruriens</name>
    <name type="common">Velvet bean</name>
    <name type="synonym">Dolichos pruriens</name>
    <dbReference type="NCBI Taxonomy" id="157652"/>
    <lineage>
        <taxon>Eukaryota</taxon>
        <taxon>Viridiplantae</taxon>
        <taxon>Streptophyta</taxon>
        <taxon>Embryophyta</taxon>
        <taxon>Tracheophyta</taxon>
        <taxon>Spermatophyta</taxon>
        <taxon>Magnoliopsida</taxon>
        <taxon>eudicotyledons</taxon>
        <taxon>Gunneridae</taxon>
        <taxon>Pentapetalae</taxon>
        <taxon>rosids</taxon>
        <taxon>fabids</taxon>
        <taxon>Fabales</taxon>
        <taxon>Fabaceae</taxon>
        <taxon>Papilionoideae</taxon>
        <taxon>50 kb inversion clade</taxon>
        <taxon>NPAAA clade</taxon>
        <taxon>indigoferoid/millettioid clade</taxon>
        <taxon>Phaseoleae</taxon>
        <taxon>Mucuna</taxon>
    </lineage>
</organism>
<feature type="non-terminal residue" evidence="2">
    <location>
        <position position="162"/>
    </location>
</feature>
<keyword evidence="3" id="KW-1185">Reference proteome</keyword>
<feature type="compositionally biased region" description="Polar residues" evidence="1">
    <location>
        <begin position="126"/>
        <end position="137"/>
    </location>
</feature>
<name>A0A371FVA6_MUCPR</name>
<feature type="compositionally biased region" description="Basic residues" evidence="1">
    <location>
        <begin position="153"/>
        <end position="162"/>
    </location>
</feature>